<dbReference type="Proteomes" id="UP000600865">
    <property type="component" value="Unassembled WGS sequence"/>
</dbReference>
<evidence type="ECO:0000256" key="1">
    <source>
        <dbReference type="ARBA" id="ARBA00004418"/>
    </source>
</evidence>
<dbReference type="AlphaFoldDB" id="A0A918NJD2"/>
<keyword evidence="8" id="KW-0720">Serine protease</keyword>
<dbReference type="InterPro" id="IPR009003">
    <property type="entry name" value="Peptidase_S1_PA"/>
</dbReference>
<dbReference type="PROSITE" id="PS50106">
    <property type="entry name" value="PDZ"/>
    <property type="match status" value="2"/>
</dbReference>
<dbReference type="RefSeq" id="WP_189585971.1">
    <property type="nucleotide sequence ID" value="NZ_BMYV01000002.1"/>
</dbReference>
<dbReference type="InterPro" id="IPR011782">
    <property type="entry name" value="Pept_S1C_Do"/>
</dbReference>
<gene>
    <name evidence="14" type="primary">degQ</name>
    <name evidence="14" type="ORF">GCM10011309_22960</name>
</gene>
<comment type="similarity">
    <text evidence="2">Belongs to the peptidase S1C family.</text>
</comment>
<dbReference type="CDD" id="cd10839">
    <property type="entry name" value="cpPDZ1_DegP-like"/>
    <property type="match status" value="1"/>
</dbReference>
<dbReference type="EMBL" id="BMYV01000002">
    <property type="protein sequence ID" value="GGX72097.1"/>
    <property type="molecule type" value="Genomic_DNA"/>
</dbReference>
<feature type="binding site" evidence="10">
    <location>
        <position position="117"/>
    </location>
    <ligand>
        <name>substrate</name>
    </ligand>
</feature>
<evidence type="ECO:0000259" key="13">
    <source>
        <dbReference type="PROSITE" id="PS50106"/>
    </source>
</evidence>
<evidence type="ECO:0000256" key="8">
    <source>
        <dbReference type="ARBA" id="ARBA00022825"/>
    </source>
</evidence>
<dbReference type="Gene3D" id="2.30.42.10">
    <property type="match status" value="2"/>
</dbReference>
<feature type="binding site" evidence="10">
    <location>
        <position position="147"/>
    </location>
    <ligand>
        <name>substrate</name>
    </ligand>
</feature>
<keyword evidence="5" id="KW-0677">Repeat</keyword>
<dbReference type="GO" id="GO:0006515">
    <property type="term" value="P:protein quality control for misfolded or incompletely synthesized proteins"/>
    <property type="evidence" value="ECO:0007669"/>
    <property type="project" value="TreeGrafter"/>
</dbReference>
<dbReference type="Pfam" id="PF13180">
    <property type="entry name" value="PDZ_2"/>
    <property type="match status" value="1"/>
</dbReference>
<proteinExistence type="inferred from homology"/>
<dbReference type="InterPro" id="IPR041489">
    <property type="entry name" value="PDZ_6"/>
</dbReference>
<name>A0A918NJD2_9PROT</name>
<protein>
    <submittedName>
        <fullName evidence="14">Serine endoprotease DegQ</fullName>
    </submittedName>
</protein>
<dbReference type="Pfam" id="PF13365">
    <property type="entry name" value="Trypsin_2"/>
    <property type="match status" value="1"/>
</dbReference>
<dbReference type="PRINTS" id="PR00834">
    <property type="entry name" value="PROTEASES2C"/>
</dbReference>
<feature type="region of interest" description="Disordered" evidence="11">
    <location>
        <begin position="366"/>
        <end position="385"/>
    </location>
</feature>
<feature type="active site" description="Charge relay system" evidence="9">
    <location>
        <position position="147"/>
    </location>
</feature>
<dbReference type="GO" id="GO:0042597">
    <property type="term" value="C:periplasmic space"/>
    <property type="evidence" value="ECO:0007669"/>
    <property type="project" value="TreeGrafter"/>
</dbReference>
<evidence type="ECO:0000256" key="9">
    <source>
        <dbReference type="PIRSR" id="PIRSR611782-1"/>
    </source>
</evidence>
<keyword evidence="15" id="KW-1185">Reference proteome</keyword>
<evidence type="ECO:0000313" key="14">
    <source>
        <dbReference type="EMBL" id="GGX72097.1"/>
    </source>
</evidence>
<feature type="binding site" evidence="10">
    <location>
        <begin position="219"/>
        <end position="221"/>
    </location>
    <ligand>
        <name>substrate</name>
    </ligand>
</feature>
<sequence>MKRPLLLGAAALALLASPLALQSNADAQTNTRSQAMTVDPVRGVLTMAPLLERVTPAVVSIQTLQEAPENTTSSPEQELMERFFGGRMSPNNRGPRGGLGSGVIYDASKGLIITNNHVIKDADEIMVTLNDRREVEAELVGADPKTDLALLKIDARDLTELRLANTGEARVGDYVIAVGNPFGLSSTVTSGIISALGRDQRSGDNYSNYIQTDASINPGNSGGALVNSKGELIGINTAIVSRSGGNNGIGFAVPVRTVKNVIEQLRENGEVKRGRIGVQIQNVTPALREGLGLKSMDGALVSDVGAGTPAEKAGLEEGDIVIAFNGEEILDSNDLRNLVGLLKPGTRADVTFLRDGKRRTTRIGIAEMPDDEDETSSPDSRYGDAEPATLEAFDGAEVSNIPDDLELRGGDDGVYIMSVERGSRAARAGLQKGDVIRRIGRTDISDLDDFEDAIKGEEGPYALRIERQGRNLYLAVK</sequence>
<feature type="active site" description="Charge relay system" evidence="9">
    <location>
        <position position="117"/>
    </location>
</feature>
<keyword evidence="4 12" id="KW-0732">Signal</keyword>
<evidence type="ECO:0000256" key="4">
    <source>
        <dbReference type="ARBA" id="ARBA00022729"/>
    </source>
</evidence>
<dbReference type="InterPro" id="IPR001940">
    <property type="entry name" value="Peptidase_S1C"/>
</dbReference>
<feature type="chain" id="PRO_5039037911" evidence="12">
    <location>
        <begin position="28"/>
        <end position="477"/>
    </location>
</feature>
<evidence type="ECO:0000256" key="11">
    <source>
        <dbReference type="SAM" id="MobiDB-lite"/>
    </source>
</evidence>
<dbReference type="FunFam" id="2.40.10.10:FF:000001">
    <property type="entry name" value="Periplasmic serine protease DegS"/>
    <property type="match status" value="1"/>
</dbReference>
<dbReference type="SUPFAM" id="SSF50156">
    <property type="entry name" value="PDZ domain-like"/>
    <property type="match status" value="2"/>
</dbReference>
<dbReference type="NCBIfam" id="TIGR02037">
    <property type="entry name" value="degP_htrA_DO"/>
    <property type="match status" value="1"/>
</dbReference>
<evidence type="ECO:0000256" key="2">
    <source>
        <dbReference type="ARBA" id="ARBA00010541"/>
    </source>
</evidence>
<dbReference type="InterPro" id="IPR001478">
    <property type="entry name" value="PDZ"/>
</dbReference>
<dbReference type="Gene3D" id="2.40.10.120">
    <property type="match status" value="1"/>
</dbReference>
<evidence type="ECO:0000256" key="10">
    <source>
        <dbReference type="PIRSR" id="PIRSR611782-2"/>
    </source>
</evidence>
<dbReference type="SMART" id="SM00228">
    <property type="entry name" value="PDZ"/>
    <property type="match status" value="2"/>
</dbReference>
<evidence type="ECO:0000256" key="12">
    <source>
        <dbReference type="SAM" id="SignalP"/>
    </source>
</evidence>
<feature type="domain" description="PDZ" evidence="13">
    <location>
        <begin position="277"/>
        <end position="343"/>
    </location>
</feature>
<feature type="domain" description="PDZ" evidence="13">
    <location>
        <begin position="405"/>
        <end position="469"/>
    </location>
</feature>
<keyword evidence="3" id="KW-0645">Protease</keyword>
<dbReference type="GO" id="GO:0004252">
    <property type="term" value="F:serine-type endopeptidase activity"/>
    <property type="evidence" value="ECO:0007669"/>
    <property type="project" value="InterPro"/>
</dbReference>
<keyword evidence="7" id="KW-0378">Hydrolase</keyword>
<dbReference type="PANTHER" id="PTHR22939">
    <property type="entry name" value="SERINE PROTEASE FAMILY S1C HTRA-RELATED"/>
    <property type="match status" value="1"/>
</dbReference>
<feature type="signal peptide" evidence="12">
    <location>
        <begin position="1"/>
        <end position="27"/>
    </location>
</feature>
<dbReference type="SUPFAM" id="SSF50494">
    <property type="entry name" value="Trypsin-like serine proteases"/>
    <property type="match status" value="1"/>
</dbReference>
<evidence type="ECO:0000313" key="15">
    <source>
        <dbReference type="Proteomes" id="UP000600865"/>
    </source>
</evidence>
<dbReference type="InterPro" id="IPR036034">
    <property type="entry name" value="PDZ_sf"/>
</dbReference>
<evidence type="ECO:0000256" key="7">
    <source>
        <dbReference type="ARBA" id="ARBA00022801"/>
    </source>
</evidence>
<evidence type="ECO:0000256" key="5">
    <source>
        <dbReference type="ARBA" id="ARBA00022737"/>
    </source>
</evidence>
<dbReference type="Pfam" id="PF17820">
    <property type="entry name" value="PDZ_6"/>
    <property type="match status" value="1"/>
</dbReference>
<organism evidence="14 15">
    <name type="scientific">Litorimonas cladophorae</name>
    <dbReference type="NCBI Taxonomy" id="1220491"/>
    <lineage>
        <taxon>Bacteria</taxon>
        <taxon>Pseudomonadati</taxon>
        <taxon>Pseudomonadota</taxon>
        <taxon>Alphaproteobacteria</taxon>
        <taxon>Maricaulales</taxon>
        <taxon>Robiginitomaculaceae</taxon>
    </lineage>
</organism>
<comment type="caution">
    <text evidence="14">The sequence shown here is derived from an EMBL/GenBank/DDBJ whole genome shotgun (WGS) entry which is preliminary data.</text>
</comment>
<dbReference type="PANTHER" id="PTHR22939:SF129">
    <property type="entry name" value="SERINE PROTEASE HTRA2, MITOCHONDRIAL"/>
    <property type="match status" value="1"/>
</dbReference>
<accession>A0A918NJD2</accession>
<evidence type="ECO:0000256" key="6">
    <source>
        <dbReference type="ARBA" id="ARBA00022764"/>
    </source>
</evidence>
<keyword evidence="6" id="KW-0574">Periplasm</keyword>
<reference evidence="14 15" key="1">
    <citation type="journal article" date="2014" name="Int. J. Syst. Evol. Microbiol.">
        <title>Complete genome sequence of Corynebacterium casei LMG S-19264T (=DSM 44701T), isolated from a smear-ripened cheese.</title>
        <authorList>
            <consortium name="US DOE Joint Genome Institute (JGI-PGF)"/>
            <person name="Walter F."/>
            <person name="Albersmeier A."/>
            <person name="Kalinowski J."/>
            <person name="Ruckert C."/>
        </authorList>
    </citation>
    <scope>NUCLEOTIDE SEQUENCE [LARGE SCALE GENOMIC DNA]</scope>
    <source>
        <strain evidence="14 15">KCTC 23968</strain>
    </source>
</reference>
<evidence type="ECO:0000256" key="3">
    <source>
        <dbReference type="ARBA" id="ARBA00022670"/>
    </source>
</evidence>
<comment type="subcellular location">
    <subcellularLocation>
        <location evidence="1">Periplasm</location>
    </subcellularLocation>
</comment>
<feature type="active site" description="Charge relay system" evidence="9">
    <location>
        <position position="221"/>
    </location>
</feature>